<protein>
    <recommendedName>
        <fullName evidence="5">Dol-P-Glc:Glc(2)Man(9)GlcNAc(2)-PP-Dol alpha-1,2-glucosyltransferase</fullName>
        <ecNumber evidence="4">2.4.1.256</ecNumber>
    </recommendedName>
    <alternativeName>
        <fullName evidence="12">Asparagine-linked glycosylation protein 10</fullName>
    </alternativeName>
</protein>
<name>A0A6A6E1E5_9PEZI</name>
<dbReference type="OrthoDB" id="4769at2759"/>
<keyword evidence="7 17" id="KW-0808">Transferase</keyword>
<evidence type="ECO:0000256" key="6">
    <source>
        <dbReference type="ARBA" id="ARBA00022676"/>
    </source>
</evidence>
<evidence type="ECO:0000256" key="9">
    <source>
        <dbReference type="ARBA" id="ARBA00022824"/>
    </source>
</evidence>
<evidence type="ECO:0000256" key="11">
    <source>
        <dbReference type="ARBA" id="ARBA00023136"/>
    </source>
</evidence>
<dbReference type="PANTHER" id="PTHR12989:SF10">
    <property type="entry name" value="DOL-P-GLC:GLC(2)MAN(9)GLCNAC(2)-PP-DOL ALPHA-1,2-GLUCOSYLTRANSFERASE-RELATED"/>
    <property type="match status" value="1"/>
</dbReference>
<feature type="transmembrane region" description="Helical" evidence="15">
    <location>
        <begin position="421"/>
        <end position="438"/>
    </location>
</feature>
<sequence>MSSLLRTWALPVALLVVASLSGTWYKFVSENVPDPYLDEAFHVPQAQRYCKNDYTWDPKITTPPGLYLVSFLLEPVIGSCDTSSLRALNVGAICIVCLLAYDILRNQRESKASNQPSTSDQGVVQVNEGEEDQQTTSVLFDAHSALNISLFPPLFFFSALYYTDVISTLLVLVSYNVFLKRGKGRWKFWERFTAVQVGIVALSFRQTNIFWVAVFPAGLAVIDTLKEEASKTSSGKRTSSITGTLKESWREGRVHDCSVQDAGLQDYTLLLLSTAVAALRSPLTILKVIIPYLVLLGLFSGFVAWNRGVVLGDKSNHVATIHLPQMLYIWPYIVFFSLPLAVVPLLSPVVRLLPDSQIKSLCQNNLINSSKAQVPQIISTVLFVGLGFAAVHFNTIIHPFTLADNRHYVFYVFRILRRHPGIKYLAVLIYYLSGWMAIQTIGSDRQVKAKGDRDPDKVRQAVDEIDRQPCQISFVFIWLATTTLSVVTAPLVEPRYFILPWLFWRLKVPSFAASSSLDQSTAKTAFDLRLVLETAWLLTINATIAYNFLYRGFTWPNEADRIQRFLW</sequence>
<evidence type="ECO:0000313" key="17">
    <source>
        <dbReference type="EMBL" id="KAF2185614.1"/>
    </source>
</evidence>
<dbReference type="Proteomes" id="UP000800200">
    <property type="component" value="Unassembled WGS sequence"/>
</dbReference>
<evidence type="ECO:0000256" key="16">
    <source>
        <dbReference type="SAM" id="SignalP"/>
    </source>
</evidence>
<keyword evidence="6" id="KW-0328">Glycosyltransferase</keyword>
<comment type="subcellular location">
    <subcellularLocation>
        <location evidence="1">Endoplasmic reticulum membrane</location>
        <topology evidence="1">Multi-pass membrane protein</topology>
    </subcellularLocation>
</comment>
<evidence type="ECO:0000256" key="4">
    <source>
        <dbReference type="ARBA" id="ARBA00011967"/>
    </source>
</evidence>
<keyword evidence="18" id="KW-1185">Reference proteome</keyword>
<evidence type="ECO:0000256" key="15">
    <source>
        <dbReference type="SAM" id="Phobius"/>
    </source>
</evidence>
<comment type="catalytic activity">
    <reaction evidence="14">
        <text>an alpha-D-Glc-(1-&gt;3)-alpha-D-Glc-(1-&gt;3)-alpha-D-Man-(1-&gt;2)-alpha-D-Man-(1-&gt;2)-alpha-D-Man-(1-&gt;3)-[alpha-D-Man-(1-&gt;2)-alpha-D-Man-(1-&gt;3)-[alpha-D-Man-(1-&gt;2)-alpha-D-Man-(1-&gt;6)]-alpha-D-Man-(1-&gt;6)]-beta-D-Man-(1-&gt;4)-beta-D-GlcNAc-(1-&gt;4)-alpha-D-GlcNAc-diphospho-di-trans,poly-cis-dolichol + a di-trans,poly-cis-dolichyl beta-D-glucosyl phosphate = a alpha-D-Glc-(1-&gt;2)-alpha-D-Glc-(1-&gt;3)-alpha-D-Glc-(1-&gt;3)-alpha-D-Man-(1-&gt;2)-alpha-D-Man-(1-&gt;2)-alpha-D-Man-(1-&gt;3)-[alpha-D-Man-(1-&gt;2)-alpha-D-Man-(1-&gt;3)-[alpha-D-Man-(1-&gt;2)-alpha-D-Man-(1-&gt;6)]-alpha-D-Man-(1-&gt;6)]-beta-D-Man-(1-&gt;4)-beta-D-GlcNAc-(1-&gt;4)-alpha-D-GlcNAc-diphospho-di-trans,poly-cis-dolichol + a di-trans,poly-cis-dolichyl phosphate + H(+)</text>
        <dbReference type="Rhea" id="RHEA:29543"/>
        <dbReference type="Rhea" id="RHEA-COMP:19498"/>
        <dbReference type="Rhea" id="RHEA-COMP:19502"/>
        <dbReference type="Rhea" id="RHEA-COMP:19512"/>
        <dbReference type="Rhea" id="RHEA-COMP:19522"/>
        <dbReference type="ChEBI" id="CHEBI:15378"/>
        <dbReference type="ChEBI" id="CHEBI:57525"/>
        <dbReference type="ChEBI" id="CHEBI:57683"/>
        <dbReference type="ChEBI" id="CHEBI:132522"/>
        <dbReference type="ChEBI" id="CHEBI:132523"/>
        <dbReference type="EC" id="2.4.1.256"/>
    </reaction>
    <physiologicalReaction direction="left-to-right" evidence="14">
        <dbReference type="Rhea" id="RHEA:29544"/>
    </physiologicalReaction>
</comment>
<feature type="signal peptide" evidence="16">
    <location>
        <begin position="1"/>
        <end position="25"/>
    </location>
</feature>
<evidence type="ECO:0000256" key="5">
    <source>
        <dbReference type="ARBA" id="ARBA00018512"/>
    </source>
</evidence>
<evidence type="ECO:0000256" key="14">
    <source>
        <dbReference type="ARBA" id="ARBA00048064"/>
    </source>
</evidence>
<evidence type="ECO:0000256" key="7">
    <source>
        <dbReference type="ARBA" id="ARBA00022679"/>
    </source>
</evidence>
<dbReference type="UniPathway" id="UPA00378"/>
<dbReference type="AlphaFoldDB" id="A0A6A6E1E5"/>
<dbReference type="PIRSF" id="PIRSF028810">
    <property type="entry name" value="Alpha1_2_glucosyltferase_Alg10"/>
    <property type="match status" value="1"/>
</dbReference>
<evidence type="ECO:0000256" key="10">
    <source>
        <dbReference type="ARBA" id="ARBA00022989"/>
    </source>
</evidence>
<feature type="transmembrane region" description="Helical" evidence="15">
    <location>
        <begin position="329"/>
        <end position="353"/>
    </location>
</feature>
<feature type="chain" id="PRO_5025460790" description="Dol-P-Glc:Glc(2)Man(9)GlcNAc(2)-PP-Dol alpha-1,2-glucosyltransferase" evidence="16">
    <location>
        <begin position="26"/>
        <end position="567"/>
    </location>
</feature>
<keyword evidence="8 15" id="KW-0812">Transmembrane</keyword>
<evidence type="ECO:0000256" key="13">
    <source>
        <dbReference type="ARBA" id="ARBA00044727"/>
    </source>
</evidence>
<proteinExistence type="inferred from homology"/>
<evidence type="ECO:0000256" key="12">
    <source>
        <dbReference type="ARBA" id="ARBA00032069"/>
    </source>
</evidence>
<keyword evidence="11 15" id="KW-0472">Membrane</keyword>
<dbReference type="GO" id="GO:0006488">
    <property type="term" value="P:dolichol-linked oligosaccharide biosynthetic process"/>
    <property type="evidence" value="ECO:0007669"/>
    <property type="project" value="InterPro"/>
</dbReference>
<evidence type="ECO:0000256" key="2">
    <source>
        <dbReference type="ARBA" id="ARBA00004922"/>
    </source>
</evidence>
<feature type="transmembrane region" description="Helical" evidence="15">
    <location>
        <begin position="154"/>
        <end position="178"/>
    </location>
</feature>
<keyword evidence="9" id="KW-0256">Endoplasmic reticulum</keyword>
<keyword evidence="10 15" id="KW-1133">Transmembrane helix</keyword>
<dbReference type="EC" id="2.4.1.256" evidence="4"/>
<accession>A0A6A6E1E5</accession>
<dbReference type="EMBL" id="ML994633">
    <property type="protein sequence ID" value="KAF2185614.1"/>
    <property type="molecule type" value="Genomic_DNA"/>
</dbReference>
<dbReference type="GO" id="GO:0106073">
    <property type="term" value="F:dolichyl pyrophosphate Glc2Man9GlcNAc2 alpha-1,2-glucosyltransferase activity"/>
    <property type="evidence" value="ECO:0007669"/>
    <property type="project" value="UniProtKB-EC"/>
</dbReference>
<gene>
    <name evidence="17" type="ORF">K469DRAFT_726711</name>
</gene>
<organism evidence="17 18">
    <name type="scientific">Zopfia rhizophila CBS 207.26</name>
    <dbReference type="NCBI Taxonomy" id="1314779"/>
    <lineage>
        <taxon>Eukaryota</taxon>
        <taxon>Fungi</taxon>
        <taxon>Dikarya</taxon>
        <taxon>Ascomycota</taxon>
        <taxon>Pezizomycotina</taxon>
        <taxon>Dothideomycetes</taxon>
        <taxon>Dothideomycetes incertae sedis</taxon>
        <taxon>Zopfiaceae</taxon>
        <taxon>Zopfia</taxon>
    </lineage>
</organism>
<reference evidence="17" key="1">
    <citation type="journal article" date="2020" name="Stud. Mycol.">
        <title>101 Dothideomycetes genomes: a test case for predicting lifestyles and emergence of pathogens.</title>
        <authorList>
            <person name="Haridas S."/>
            <person name="Albert R."/>
            <person name="Binder M."/>
            <person name="Bloem J."/>
            <person name="Labutti K."/>
            <person name="Salamov A."/>
            <person name="Andreopoulos B."/>
            <person name="Baker S."/>
            <person name="Barry K."/>
            <person name="Bills G."/>
            <person name="Bluhm B."/>
            <person name="Cannon C."/>
            <person name="Castanera R."/>
            <person name="Culley D."/>
            <person name="Daum C."/>
            <person name="Ezra D."/>
            <person name="Gonzalez J."/>
            <person name="Henrissat B."/>
            <person name="Kuo A."/>
            <person name="Liang C."/>
            <person name="Lipzen A."/>
            <person name="Lutzoni F."/>
            <person name="Magnuson J."/>
            <person name="Mondo S."/>
            <person name="Nolan M."/>
            <person name="Ohm R."/>
            <person name="Pangilinan J."/>
            <person name="Park H.-J."/>
            <person name="Ramirez L."/>
            <person name="Alfaro M."/>
            <person name="Sun H."/>
            <person name="Tritt A."/>
            <person name="Yoshinaga Y."/>
            <person name="Zwiers L.-H."/>
            <person name="Turgeon B."/>
            <person name="Goodwin S."/>
            <person name="Spatafora J."/>
            <person name="Crous P."/>
            <person name="Grigoriev I."/>
        </authorList>
    </citation>
    <scope>NUCLEOTIDE SEQUENCE</scope>
    <source>
        <strain evidence="17">CBS 207.26</strain>
    </source>
</reference>
<comment type="similarity">
    <text evidence="3">Belongs to the ALG10 glucosyltransferase family.</text>
</comment>
<evidence type="ECO:0000256" key="1">
    <source>
        <dbReference type="ARBA" id="ARBA00004477"/>
    </source>
</evidence>
<evidence type="ECO:0000256" key="3">
    <source>
        <dbReference type="ARBA" id="ARBA00010600"/>
    </source>
</evidence>
<comment type="function">
    <text evidence="13">Dol-P-Glc:Glc(2)Man(9)GlcNAc(2)-PP-Dol alpha-1,2-glucosyltransferase that operates in the biosynthetic pathway of dolichol-linked oligosaccharides, the glycan precursors employed in protein asparagine (N)-glycosylation. The assembly of dolichol-linked oligosaccharides begins on the cytosolic side of the endoplasmic reticulum membrane and finishes in its lumen. The sequential addition of sugars to dolichol pyrophosphate produces dolichol-linked oligosaccharides containing fourteen sugars, including two GlcNAcs, nine mannoses and three glucoses. Once assembled, the oligosaccharide is transferred from the lipid to nascent proteins by oligosaccharyltransferases. In the lumen of the endoplasmic reticulum, adds the third and last glucose residue from dolichyl phosphate glucose (Dol-P-Glc) onto the lipid-linked oligosaccharide intermediate Glc(2)Man(9)GlcNAc(2)-PP-Dol to produce Glc(3)Man(9)GlcNAc(2)-PP-Dol.</text>
</comment>
<dbReference type="GO" id="GO:0005789">
    <property type="term" value="C:endoplasmic reticulum membrane"/>
    <property type="evidence" value="ECO:0007669"/>
    <property type="project" value="UniProtKB-SubCell"/>
</dbReference>
<evidence type="ECO:0000313" key="18">
    <source>
        <dbReference type="Proteomes" id="UP000800200"/>
    </source>
</evidence>
<dbReference type="InterPro" id="IPR016900">
    <property type="entry name" value="Alg10"/>
</dbReference>
<feature type="transmembrane region" description="Helical" evidence="15">
    <location>
        <begin position="289"/>
        <end position="309"/>
    </location>
</feature>
<dbReference type="PANTHER" id="PTHR12989">
    <property type="entry name" value="ALPHA-1,2-GLUCOSYLTRANSFERASE ALG10"/>
    <property type="match status" value="1"/>
</dbReference>
<dbReference type="Pfam" id="PF04922">
    <property type="entry name" value="DIE2_ALG10"/>
    <property type="match status" value="1"/>
</dbReference>
<comment type="pathway">
    <text evidence="2">Protein modification; protein glycosylation.</text>
</comment>
<feature type="transmembrane region" description="Helical" evidence="15">
    <location>
        <begin position="374"/>
        <end position="401"/>
    </location>
</feature>
<evidence type="ECO:0000256" key="8">
    <source>
        <dbReference type="ARBA" id="ARBA00022692"/>
    </source>
</evidence>
<keyword evidence="16" id="KW-0732">Signal</keyword>